<keyword evidence="3" id="KW-0862">Zinc</keyword>
<dbReference type="GO" id="GO:0008270">
    <property type="term" value="F:zinc ion binding"/>
    <property type="evidence" value="ECO:0007669"/>
    <property type="project" value="UniProtKB-KW"/>
</dbReference>
<dbReference type="PROSITE" id="PS50145">
    <property type="entry name" value="ZF_TRAF"/>
    <property type="match status" value="2"/>
</dbReference>
<evidence type="ECO:0000313" key="6">
    <source>
        <dbReference type="Proteomes" id="UP000196573"/>
    </source>
</evidence>
<dbReference type="SUPFAM" id="SSF49599">
    <property type="entry name" value="TRAF domain-like"/>
    <property type="match status" value="1"/>
</dbReference>
<evidence type="ECO:0000256" key="3">
    <source>
        <dbReference type="ARBA" id="ARBA00022833"/>
    </source>
</evidence>
<dbReference type="AlphaFoldDB" id="A0A1X7AQC1"/>
<reference evidence="5 6" key="1">
    <citation type="submission" date="2017-03" db="EMBL/GenBank/DDBJ databases">
        <authorList>
            <person name="Afonso C.L."/>
            <person name="Miller P.J."/>
            <person name="Scott M.A."/>
            <person name="Spackman E."/>
            <person name="Goraichik I."/>
            <person name="Dimitrov K.M."/>
            <person name="Suarez D.L."/>
            <person name="Swayne D.E."/>
        </authorList>
    </citation>
    <scope>NUCLEOTIDE SEQUENCE [LARGE SCALE GENOMIC DNA]</scope>
    <source>
        <strain evidence="5">SB41UT1</strain>
    </source>
</reference>
<name>A0A1X7AQC1_9GAMM</name>
<evidence type="ECO:0000259" key="4">
    <source>
        <dbReference type="PROSITE" id="PS50145"/>
    </source>
</evidence>
<dbReference type="RefSeq" id="WP_087112944.1">
    <property type="nucleotide sequence ID" value="NZ_CBCSCN010000016.1"/>
</dbReference>
<proteinExistence type="predicted"/>
<feature type="domain" description="TRAF-type" evidence="4">
    <location>
        <begin position="314"/>
        <end position="356"/>
    </location>
</feature>
<protein>
    <submittedName>
        <fullName evidence="5">TRAF-type zinc finger</fullName>
    </submittedName>
</protein>
<accession>A0A1X7AQC1</accession>
<keyword evidence="6" id="KW-1185">Reference proteome</keyword>
<dbReference type="InterPro" id="IPR013083">
    <property type="entry name" value="Znf_RING/FYVE/PHD"/>
</dbReference>
<organism evidence="5 6">
    <name type="scientific">Parendozoicomonas haliclonae</name>
    <dbReference type="NCBI Taxonomy" id="1960125"/>
    <lineage>
        <taxon>Bacteria</taxon>
        <taxon>Pseudomonadati</taxon>
        <taxon>Pseudomonadota</taxon>
        <taxon>Gammaproteobacteria</taxon>
        <taxon>Oceanospirillales</taxon>
        <taxon>Endozoicomonadaceae</taxon>
        <taxon>Parendozoicomonas</taxon>
    </lineage>
</organism>
<dbReference type="Proteomes" id="UP000196573">
    <property type="component" value="Unassembled WGS sequence"/>
</dbReference>
<keyword evidence="2" id="KW-0863">Zinc-finger</keyword>
<dbReference type="OrthoDB" id="8613201at2"/>
<evidence type="ECO:0000313" key="5">
    <source>
        <dbReference type="EMBL" id="SMA50504.1"/>
    </source>
</evidence>
<dbReference type="Gene3D" id="3.30.40.10">
    <property type="entry name" value="Zinc/RING finger domain, C3HC4 (zinc finger)"/>
    <property type="match status" value="3"/>
</dbReference>
<evidence type="ECO:0000256" key="2">
    <source>
        <dbReference type="ARBA" id="ARBA00022771"/>
    </source>
</evidence>
<dbReference type="InterPro" id="IPR001293">
    <property type="entry name" value="Znf_TRAF"/>
</dbReference>
<sequence>MDSPSRSSQALELPCTSALPNEPSPRRVMANGRYWQVTEGAPILCVVCRESVATTTTRCTDITHAVCQPCDDSILFPRQCSLCRSETIDENKHTTVQECLQALADQVTFRCTEKECLWQGQFRDIPRHVASCENHIYLCPNNHYGCKEKDTLSQLQEHVLACSYREENCTECGGTYALAFRENHQNVCEKLPLTYAITMQRKDWQNTFAQVQDGEIKNTLMPTLQSALSEENCVLYEKRCRYECGFIEGNSISLEAHLTICPESTAECGYKCGAFAKRKLLHEHYQHCDEAPVSCPRGCTTIQYKRIDILSGLHEIQCSNVLVPCTYCQDNYRRIELVHHEKNCQKRSLTCRHCKELILFSDKPGHLDHCSKAAPFTLAGYHYSVQEQSDGTVFQRTSENQISHICIPVASHVLLDWLCKNHIELSSLIGSDKNTFSFTLNSGTYSLSITPEGLHSTKNDDRRMLNIFLLTEKGAFFSNIFTVVGGHRNKTYTLNHTMNTIDDPLRKSLIKTLSKYGPHIRLYLILSCASYPTLFPNMKPPARYRTPKPQSSTKGNSPF</sequence>
<feature type="domain" description="TRAF-type" evidence="4">
    <location>
        <begin position="256"/>
        <end position="300"/>
    </location>
</feature>
<dbReference type="EMBL" id="FWPT01000013">
    <property type="protein sequence ID" value="SMA50504.1"/>
    <property type="molecule type" value="Genomic_DNA"/>
</dbReference>
<keyword evidence="1" id="KW-0479">Metal-binding</keyword>
<gene>
    <name evidence="5" type="ORF">EHSB41UT_04315</name>
</gene>
<dbReference type="Pfam" id="PF02176">
    <property type="entry name" value="zf-TRAF"/>
    <property type="match status" value="1"/>
</dbReference>
<evidence type="ECO:0000256" key="1">
    <source>
        <dbReference type="ARBA" id="ARBA00022723"/>
    </source>
</evidence>